<feature type="active site" evidence="4">
    <location>
        <position position="23"/>
    </location>
</feature>
<dbReference type="PANTHER" id="PTHR42872">
    <property type="entry name" value="PROTEIN-GLUTAMATE METHYLESTERASE/PROTEIN-GLUTAMINE GLUTAMINASE"/>
    <property type="match status" value="1"/>
</dbReference>
<dbReference type="GO" id="GO:0000156">
    <property type="term" value="F:phosphorelay response regulator activity"/>
    <property type="evidence" value="ECO:0007669"/>
    <property type="project" value="InterPro"/>
</dbReference>
<evidence type="ECO:0000256" key="3">
    <source>
        <dbReference type="ARBA" id="ARBA00048267"/>
    </source>
</evidence>
<keyword evidence="4" id="KW-0145">Chemotaxis</keyword>
<evidence type="ECO:0000313" key="6">
    <source>
        <dbReference type="EMBL" id="SFD44580.1"/>
    </source>
</evidence>
<dbReference type="PROSITE" id="PS50122">
    <property type="entry name" value="CHEB"/>
    <property type="match status" value="1"/>
</dbReference>
<feature type="domain" description="CheB-type methylesterase" evidence="5">
    <location>
        <begin position="6"/>
        <end position="196"/>
    </location>
</feature>
<evidence type="ECO:0000256" key="1">
    <source>
        <dbReference type="ARBA" id="ARBA00022801"/>
    </source>
</evidence>
<name>A0A1I1SNG5_9BURK</name>
<dbReference type="PANTHER" id="PTHR42872:SF6">
    <property type="entry name" value="PROTEIN-GLUTAMATE METHYLESTERASE_PROTEIN-GLUTAMINE GLUTAMINASE"/>
    <property type="match status" value="1"/>
</dbReference>
<reference evidence="7" key="1">
    <citation type="submission" date="2016-10" db="EMBL/GenBank/DDBJ databases">
        <authorList>
            <person name="Varghese N."/>
            <person name="Submissions S."/>
        </authorList>
    </citation>
    <scope>NUCLEOTIDE SEQUENCE [LARGE SCALE GENOMIC DNA]</scope>
    <source>
        <strain evidence="7">DSM 7481</strain>
    </source>
</reference>
<dbReference type="GO" id="GO:0006935">
    <property type="term" value="P:chemotaxis"/>
    <property type="evidence" value="ECO:0007669"/>
    <property type="project" value="UniProtKB-UniRule"/>
</dbReference>
<feature type="active site" evidence="4">
    <location>
        <position position="50"/>
    </location>
</feature>
<gene>
    <name evidence="6" type="ORF">SAMN04489710_102143</name>
</gene>
<sequence>MSRPGPYPASTAAPFDAIVVGGSAGSVEALAVLLPALPAAQRAAVFVVLHLPRDRPSLLCDIFQPRCALPLREAQDKEPVEAGTVYFAPPDYHLLIDRGPVLALSVDDPVHFSRPSIDILFESAADAYGERLLAILLSGANHDGAQGIAAVQAAGGTTIVQDPESAPMTTMPEAALQLCTPTHVLSPQRIAEWLAALPHGARR</sequence>
<comment type="catalytic activity">
    <reaction evidence="3">
        <text>[protein]-L-glutamate 5-O-methyl ester + H2O = L-glutamyl-[protein] + methanol + H(+)</text>
        <dbReference type="Rhea" id="RHEA:23236"/>
        <dbReference type="Rhea" id="RHEA-COMP:10208"/>
        <dbReference type="Rhea" id="RHEA-COMP:10311"/>
        <dbReference type="ChEBI" id="CHEBI:15377"/>
        <dbReference type="ChEBI" id="CHEBI:15378"/>
        <dbReference type="ChEBI" id="CHEBI:17790"/>
        <dbReference type="ChEBI" id="CHEBI:29973"/>
        <dbReference type="ChEBI" id="CHEBI:82795"/>
        <dbReference type="EC" id="3.1.1.61"/>
    </reaction>
</comment>
<dbReference type="EMBL" id="FOMQ01000002">
    <property type="protein sequence ID" value="SFD44580.1"/>
    <property type="molecule type" value="Genomic_DNA"/>
</dbReference>
<organism evidence="6 7">
    <name type="scientific">Paracidovorax konjaci</name>
    <dbReference type="NCBI Taxonomy" id="32040"/>
    <lineage>
        <taxon>Bacteria</taxon>
        <taxon>Pseudomonadati</taxon>
        <taxon>Pseudomonadota</taxon>
        <taxon>Betaproteobacteria</taxon>
        <taxon>Burkholderiales</taxon>
        <taxon>Comamonadaceae</taxon>
        <taxon>Paracidovorax</taxon>
    </lineage>
</organism>
<dbReference type="OrthoDB" id="9791760at2"/>
<dbReference type="InterPro" id="IPR000673">
    <property type="entry name" value="Sig_transdc_resp-reg_Me-estase"/>
</dbReference>
<protein>
    <recommendedName>
        <fullName evidence="2">protein-glutamate methylesterase</fullName>
        <ecNumber evidence="2">3.1.1.61</ecNumber>
    </recommendedName>
</protein>
<dbReference type="InterPro" id="IPR035909">
    <property type="entry name" value="CheB_C"/>
</dbReference>
<evidence type="ECO:0000313" key="7">
    <source>
        <dbReference type="Proteomes" id="UP000199517"/>
    </source>
</evidence>
<dbReference type="SUPFAM" id="SSF52738">
    <property type="entry name" value="Methylesterase CheB, C-terminal domain"/>
    <property type="match status" value="1"/>
</dbReference>
<dbReference type="RefSeq" id="WP_092949829.1">
    <property type="nucleotide sequence ID" value="NZ_FOMQ01000002.1"/>
</dbReference>
<dbReference type="AlphaFoldDB" id="A0A1I1SNG5"/>
<evidence type="ECO:0000256" key="4">
    <source>
        <dbReference type="PROSITE-ProRule" id="PRU00050"/>
    </source>
</evidence>
<proteinExistence type="predicted"/>
<dbReference type="Proteomes" id="UP000199517">
    <property type="component" value="Unassembled WGS sequence"/>
</dbReference>
<feature type="active site" evidence="4">
    <location>
        <position position="143"/>
    </location>
</feature>
<dbReference type="EC" id="3.1.1.61" evidence="2"/>
<keyword evidence="7" id="KW-1185">Reference proteome</keyword>
<dbReference type="GO" id="GO:0005737">
    <property type="term" value="C:cytoplasm"/>
    <property type="evidence" value="ECO:0007669"/>
    <property type="project" value="InterPro"/>
</dbReference>
<dbReference type="GO" id="GO:0008984">
    <property type="term" value="F:protein-glutamate methylesterase activity"/>
    <property type="evidence" value="ECO:0007669"/>
    <property type="project" value="UniProtKB-EC"/>
</dbReference>
<dbReference type="Pfam" id="PF01339">
    <property type="entry name" value="CheB_methylest"/>
    <property type="match status" value="1"/>
</dbReference>
<keyword evidence="1 4" id="KW-0378">Hydrolase</keyword>
<dbReference type="STRING" id="32040.SAMN04489710_102143"/>
<evidence type="ECO:0000256" key="2">
    <source>
        <dbReference type="ARBA" id="ARBA00039140"/>
    </source>
</evidence>
<evidence type="ECO:0000259" key="5">
    <source>
        <dbReference type="PROSITE" id="PS50122"/>
    </source>
</evidence>
<accession>A0A1I1SNG5</accession>
<dbReference type="CDD" id="cd16433">
    <property type="entry name" value="CheB"/>
    <property type="match status" value="1"/>
</dbReference>
<dbReference type="Gene3D" id="3.40.50.180">
    <property type="entry name" value="Methylesterase CheB, C-terminal domain"/>
    <property type="match status" value="1"/>
</dbReference>